<accession>A0A136J1J4</accession>
<dbReference type="EMBL" id="KQ964251">
    <property type="protein sequence ID" value="KXJ91071.1"/>
    <property type="molecule type" value="Genomic_DNA"/>
</dbReference>
<proteinExistence type="predicted"/>
<feature type="region of interest" description="Disordered" evidence="1">
    <location>
        <begin position="258"/>
        <end position="279"/>
    </location>
</feature>
<sequence length="335" mass="36176">MPVNMDWTITTSLRHDPALLQVPDHPAIPSSHAGTTDSCFNQRTRSPFLMLDYHQDRLLQAARYFGWPQAVGKLSGEAGLQFLTSSIPGDIAHQLKEDHHHHHSPGAARKLRICVSQDGSVTHDISDTPGRPLESLFPTALPGPEGDLDADSIGTGPAVLAPRVPPTPFTVVVDSQPTRASAFTHFKTTNRAAYDDARRRMTSALAGSGSGSGSGISPSAAEILLVGQHDRCIMEGSFTTPYFWRSGRWVTPPVTRLPTAQPARPAPAGRQDTSDVHWSGGHEGVSRRWALERGLAIEQDVPAASLVDGEECWLSNGVRGFFVGKIKLDLPRQGP</sequence>
<dbReference type="InParanoid" id="A0A136J1J4"/>
<name>A0A136J1J4_9PEZI</name>
<dbReference type="OrthoDB" id="5288718at2759"/>
<protein>
    <recommendedName>
        <fullName evidence="4">Aminotransferase</fullName>
    </recommendedName>
</protein>
<dbReference type="STRING" id="196109.A0A136J1J4"/>
<evidence type="ECO:0000313" key="3">
    <source>
        <dbReference type="Proteomes" id="UP000070501"/>
    </source>
</evidence>
<evidence type="ECO:0000313" key="2">
    <source>
        <dbReference type="EMBL" id="KXJ91071.1"/>
    </source>
</evidence>
<dbReference type="GO" id="GO:0003824">
    <property type="term" value="F:catalytic activity"/>
    <property type="evidence" value="ECO:0007669"/>
    <property type="project" value="InterPro"/>
</dbReference>
<feature type="compositionally biased region" description="Low complexity" evidence="1">
    <location>
        <begin position="258"/>
        <end position="268"/>
    </location>
</feature>
<keyword evidence="3" id="KW-1185">Reference proteome</keyword>
<reference evidence="3" key="1">
    <citation type="submission" date="2016-02" db="EMBL/GenBank/DDBJ databases">
        <title>Draft genome sequence of Microdochium bolleyi, a fungal endophyte of beachgrass.</title>
        <authorList>
            <consortium name="DOE Joint Genome Institute"/>
            <person name="David A.S."/>
            <person name="May G."/>
            <person name="Haridas S."/>
            <person name="Lim J."/>
            <person name="Wang M."/>
            <person name="Labutti K."/>
            <person name="Lipzen A."/>
            <person name="Barry K."/>
            <person name="Grigoriev I.V."/>
        </authorList>
    </citation>
    <scope>NUCLEOTIDE SEQUENCE [LARGE SCALE GENOMIC DNA]</scope>
    <source>
        <strain evidence="3">J235TASD1</strain>
    </source>
</reference>
<gene>
    <name evidence="2" type="ORF">Micbo1qcDRAFT_205091</name>
</gene>
<dbReference type="InterPro" id="IPR036038">
    <property type="entry name" value="Aminotransferase-like"/>
</dbReference>
<dbReference type="Gene3D" id="3.20.10.10">
    <property type="entry name" value="D-amino Acid Aminotransferase, subunit A, domain 2"/>
    <property type="match status" value="1"/>
</dbReference>
<organism evidence="2 3">
    <name type="scientific">Microdochium bolleyi</name>
    <dbReference type="NCBI Taxonomy" id="196109"/>
    <lineage>
        <taxon>Eukaryota</taxon>
        <taxon>Fungi</taxon>
        <taxon>Dikarya</taxon>
        <taxon>Ascomycota</taxon>
        <taxon>Pezizomycotina</taxon>
        <taxon>Sordariomycetes</taxon>
        <taxon>Xylariomycetidae</taxon>
        <taxon>Xylariales</taxon>
        <taxon>Microdochiaceae</taxon>
        <taxon>Microdochium</taxon>
    </lineage>
</organism>
<dbReference type="InterPro" id="IPR043132">
    <property type="entry name" value="BCAT-like_C"/>
</dbReference>
<evidence type="ECO:0000256" key="1">
    <source>
        <dbReference type="SAM" id="MobiDB-lite"/>
    </source>
</evidence>
<evidence type="ECO:0008006" key="4">
    <source>
        <dbReference type="Google" id="ProtNLM"/>
    </source>
</evidence>
<dbReference type="AlphaFoldDB" id="A0A136J1J4"/>
<dbReference type="Proteomes" id="UP000070501">
    <property type="component" value="Unassembled WGS sequence"/>
</dbReference>
<dbReference type="FunCoup" id="A0A136J1J4">
    <property type="interactions" value="114"/>
</dbReference>
<dbReference type="SUPFAM" id="SSF56752">
    <property type="entry name" value="D-aminoacid aminotransferase-like PLP-dependent enzymes"/>
    <property type="match status" value="1"/>
</dbReference>